<dbReference type="SUPFAM" id="SSF51735">
    <property type="entry name" value="NAD(P)-binding Rossmann-fold domains"/>
    <property type="match status" value="1"/>
</dbReference>
<accession>A0A3S0HQT9</accession>
<gene>
    <name evidence="1" type="ORF">EKG36_15725</name>
</gene>
<evidence type="ECO:0000313" key="1">
    <source>
        <dbReference type="EMBL" id="RTR00456.1"/>
    </source>
</evidence>
<dbReference type="RefSeq" id="WP_126485802.1">
    <property type="nucleotide sequence ID" value="NZ_RXNS01000016.1"/>
</dbReference>
<dbReference type="Gene3D" id="3.40.50.720">
    <property type="entry name" value="NAD(P)-binding Rossmann-like Domain"/>
    <property type="match status" value="1"/>
</dbReference>
<comment type="caution">
    <text evidence="1">The sequence shown here is derived from an EMBL/GenBank/DDBJ whole genome shotgun (WGS) entry which is preliminary data.</text>
</comment>
<keyword evidence="2" id="KW-1185">Reference proteome</keyword>
<proteinExistence type="predicted"/>
<protein>
    <recommendedName>
        <fullName evidence="3">SDR family NAD(P)-dependent oxidoreductase</fullName>
    </recommendedName>
</protein>
<evidence type="ECO:0000313" key="2">
    <source>
        <dbReference type="Proteomes" id="UP000267400"/>
    </source>
</evidence>
<evidence type="ECO:0008006" key="3">
    <source>
        <dbReference type="Google" id="ProtNLM"/>
    </source>
</evidence>
<name>A0A3S0HQT9_9GAMM</name>
<reference evidence="1 2" key="1">
    <citation type="submission" date="2018-12" db="EMBL/GenBank/DDBJ databases">
        <authorList>
            <person name="Yu L."/>
        </authorList>
    </citation>
    <scope>NUCLEOTIDE SEQUENCE [LARGE SCALE GENOMIC DNA]</scope>
    <source>
        <strain evidence="1 2">11S</strain>
    </source>
</reference>
<dbReference type="AlphaFoldDB" id="A0A3S0HQT9"/>
<dbReference type="InterPro" id="IPR036291">
    <property type="entry name" value="NAD(P)-bd_dom_sf"/>
</dbReference>
<dbReference type="EMBL" id="RXNS01000016">
    <property type="protein sequence ID" value="RTR00456.1"/>
    <property type="molecule type" value="Genomic_DNA"/>
</dbReference>
<organism evidence="1 2">
    <name type="scientific">Halomonas nitroreducens</name>
    <dbReference type="NCBI Taxonomy" id="447425"/>
    <lineage>
        <taxon>Bacteria</taxon>
        <taxon>Pseudomonadati</taxon>
        <taxon>Pseudomonadota</taxon>
        <taxon>Gammaproteobacteria</taxon>
        <taxon>Oceanospirillales</taxon>
        <taxon>Halomonadaceae</taxon>
        <taxon>Halomonas</taxon>
    </lineage>
</organism>
<sequence length="98" mass="10707">MGVTMLGSHFAESRGDVIHAGAAHGLEWLAKALFEEVRESSVGVIPIHPGFVHSQLTAAERLDSARLIRVSDIAEMTAMGVELTVRPQRSLYRHSDDN</sequence>
<dbReference type="Proteomes" id="UP000267400">
    <property type="component" value="Unassembled WGS sequence"/>
</dbReference>